<dbReference type="AlphaFoldDB" id="A0A2C5WZP7"/>
<comment type="caution">
    <text evidence="2">The sequence shown here is derived from an EMBL/GenBank/DDBJ whole genome shotgun (WGS) entry which is preliminary data.</text>
</comment>
<reference evidence="2 3" key="2">
    <citation type="journal article" date="2013" name="IMA Fungus">
        <title>IMA Genome-F 1: Ceratocystis fimbriata: Draft nuclear genome sequence for the plant pathogen, Ceratocystis fimbriata.</title>
        <authorList>
            <person name="Wilken P.M."/>
            <person name="Steenkamp E.T."/>
            <person name="Wingfield M.J."/>
            <person name="de Beer Z.W."/>
            <person name="Wingfield B.D."/>
        </authorList>
    </citation>
    <scope>NUCLEOTIDE SEQUENCE [LARGE SCALE GENOMIC DNA]</scope>
    <source>
        <strain evidence="2 3">CBS 114723</strain>
    </source>
</reference>
<organism evidence="2 3">
    <name type="scientific">Ceratocystis fimbriata CBS 114723</name>
    <dbReference type="NCBI Taxonomy" id="1035309"/>
    <lineage>
        <taxon>Eukaryota</taxon>
        <taxon>Fungi</taxon>
        <taxon>Dikarya</taxon>
        <taxon>Ascomycota</taxon>
        <taxon>Pezizomycotina</taxon>
        <taxon>Sordariomycetes</taxon>
        <taxon>Hypocreomycetidae</taxon>
        <taxon>Microascales</taxon>
        <taxon>Ceratocystidaceae</taxon>
        <taxon>Ceratocystis</taxon>
    </lineage>
</organism>
<dbReference type="EMBL" id="APWK03000096">
    <property type="protein sequence ID" value="PHH51336.1"/>
    <property type="molecule type" value="Genomic_DNA"/>
</dbReference>
<sequence length="88" mass="9477">MACSSVLAENQWPVGKYLKGGPTTGAASDDLATETQSSLDDEEQEAALKALFADEEEKEPAFQAAITSEVADRTLAAKKNSKRKIVRF</sequence>
<evidence type="ECO:0000256" key="1">
    <source>
        <dbReference type="SAM" id="MobiDB-lite"/>
    </source>
</evidence>
<accession>A0A2C5WZP7</accession>
<dbReference type="Proteomes" id="UP000222788">
    <property type="component" value="Unassembled WGS sequence"/>
</dbReference>
<evidence type="ECO:0000313" key="2">
    <source>
        <dbReference type="EMBL" id="PHH51336.1"/>
    </source>
</evidence>
<feature type="region of interest" description="Disordered" evidence="1">
    <location>
        <begin position="21"/>
        <end position="44"/>
    </location>
</feature>
<reference evidence="2 3" key="1">
    <citation type="journal article" date="2013" name="Fungal Biol.">
        <title>Analysis of microsatellite markers in the genome of the plant pathogen Ceratocystis fimbriata.</title>
        <authorList>
            <person name="Simpson M.C."/>
            <person name="Wilken P.M."/>
            <person name="Coetzee M.P."/>
            <person name="Wingfield M.J."/>
            <person name="Wingfield B.D."/>
        </authorList>
    </citation>
    <scope>NUCLEOTIDE SEQUENCE [LARGE SCALE GENOMIC DNA]</scope>
    <source>
        <strain evidence="2 3">CBS 114723</strain>
    </source>
</reference>
<gene>
    <name evidence="2" type="ORF">CFIMG_008711RA00001</name>
</gene>
<protein>
    <submittedName>
        <fullName evidence="2">Uncharacterized protein</fullName>
    </submittedName>
</protein>
<name>A0A2C5WZP7_9PEZI</name>
<keyword evidence="3" id="KW-1185">Reference proteome</keyword>
<evidence type="ECO:0000313" key="3">
    <source>
        <dbReference type="Proteomes" id="UP000222788"/>
    </source>
</evidence>
<proteinExistence type="predicted"/>